<accession>A0AAE1F515</accession>
<dbReference type="Proteomes" id="UP001286313">
    <property type="component" value="Unassembled WGS sequence"/>
</dbReference>
<dbReference type="EMBL" id="JAWQEG010003279">
    <property type="protein sequence ID" value="KAK3867080.1"/>
    <property type="molecule type" value="Genomic_DNA"/>
</dbReference>
<gene>
    <name evidence="1" type="ORF">Pcinc_027442</name>
</gene>
<organism evidence="1 2">
    <name type="scientific">Petrolisthes cinctipes</name>
    <name type="common">Flat porcelain crab</name>
    <dbReference type="NCBI Taxonomy" id="88211"/>
    <lineage>
        <taxon>Eukaryota</taxon>
        <taxon>Metazoa</taxon>
        <taxon>Ecdysozoa</taxon>
        <taxon>Arthropoda</taxon>
        <taxon>Crustacea</taxon>
        <taxon>Multicrustacea</taxon>
        <taxon>Malacostraca</taxon>
        <taxon>Eumalacostraca</taxon>
        <taxon>Eucarida</taxon>
        <taxon>Decapoda</taxon>
        <taxon>Pleocyemata</taxon>
        <taxon>Anomura</taxon>
        <taxon>Galatheoidea</taxon>
        <taxon>Porcellanidae</taxon>
        <taxon>Petrolisthes</taxon>
    </lineage>
</organism>
<evidence type="ECO:0000313" key="2">
    <source>
        <dbReference type="Proteomes" id="UP001286313"/>
    </source>
</evidence>
<reference evidence="1" key="1">
    <citation type="submission" date="2023-10" db="EMBL/GenBank/DDBJ databases">
        <title>Genome assemblies of two species of porcelain crab, Petrolisthes cinctipes and Petrolisthes manimaculis (Anomura: Porcellanidae).</title>
        <authorList>
            <person name="Angst P."/>
        </authorList>
    </citation>
    <scope>NUCLEOTIDE SEQUENCE</scope>
    <source>
        <strain evidence="1">PB745_01</strain>
        <tissue evidence="1">Gill</tissue>
    </source>
</reference>
<comment type="caution">
    <text evidence="1">The sequence shown here is derived from an EMBL/GenBank/DDBJ whole genome shotgun (WGS) entry which is preliminary data.</text>
</comment>
<name>A0AAE1F515_PETCI</name>
<proteinExistence type="predicted"/>
<dbReference type="AlphaFoldDB" id="A0AAE1F515"/>
<keyword evidence="2" id="KW-1185">Reference proteome</keyword>
<protein>
    <submittedName>
        <fullName evidence="1">Uncharacterized protein</fullName>
    </submittedName>
</protein>
<sequence length="91" mass="9372">MGAPPSPPKITLLCAKEGMVGCKDCVGGDRDTGEGTMTLTLPSLFPFGTSPASQQDGGLAEEAAAPMHHPQNSSPWSAGVCLMDLTRELSL</sequence>
<evidence type="ECO:0000313" key="1">
    <source>
        <dbReference type="EMBL" id="KAK3867080.1"/>
    </source>
</evidence>